<dbReference type="OrthoDB" id="9813569at2"/>
<dbReference type="RefSeq" id="WP_027472778.1">
    <property type="nucleotide sequence ID" value="NZ_BAMD01000015.1"/>
</dbReference>
<keyword evidence="6" id="KW-1185">Reference proteome</keyword>
<dbReference type="eggNOG" id="COG0524">
    <property type="taxonomic scope" value="Bacteria"/>
</dbReference>
<dbReference type="CDD" id="cd01167">
    <property type="entry name" value="bac_FRK"/>
    <property type="match status" value="1"/>
</dbReference>
<dbReference type="InterPro" id="IPR029056">
    <property type="entry name" value="Ribokinase-like"/>
</dbReference>
<dbReference type="Gene3D" id="3.40.1190.20">
    <property type="match status" value="1"/>
</dbReference>
<dbReference type="STRING" id="869213.GCA_000517085_03346"/>
<dbReference type="SUPFAM" id="SSF53613">
    <property type="entry name" value="Ribokinase-like"/>
    <property type="match status" value="1"/>
</dbReference>
<dbReference type="PANTHER" id="PTHR43085:SF57">
    <property type="entry name" value="CARBOHYDRATE KINASE PFKB DOMAIN-CONTAINING PROTEIN"/>
    <property type="match status" value="1"/>
</dbReference>
<dbReference type="Pfam" id="PF00294">
    <property type="entry name" value="PfkB"/>
    <property type="match status" value="1"/>
</dbReference>
<feature type="domain" description="Carbohydrate kinase PfkB" evidence="4">
    <location>
        <begin position="20"/>
        <end position="284"/>
    </location>
</feature>
<evidence type="ECO:0000256" key="3">
    <source>
        <dbReference type="ARBA" id="ARBA00022777"/>
    </source>
</evidence>
<dbReference type="GO" id="GO:0016301">
    <property type="term" value="F:kinase activity"/>
    <property type="evidence" value="ECO:0007669"/>
    <property type="project" value="UniProtKB-KW"/>
</dbReference>
<dbReference type="InterPro" id="IPR011611">
    <property type="entry name" value="PfkB_dom"/>
</dbReference>
<sequence length="292" mass="31815">MKKHIVIGIGEILWDLLPVGKVLGGAPANFAHHAMQLGAEGVTVSAVGNDDMGNEISRIIESENLINGLYIADKPTGTVGVELSNGIPKYTIYEDVAWDHLELTDVAKVYLEKADAICFGSLAQRNHVSRIAIWKALEMVPASCLKVFDINLRQGYYSKELISKSLEFADVFKINEEEIVLFKELFGMNGTEEELCQLLVEKFDLTLLALTKGAEGSLLVAKDTNSFIATPRVKVADTIGAGDSFTASMVMGLLYKQPLAVLHQKAVDVSAFVCTNSGATPLLPEEIKYCFD</sequence>
<protein>
    <submittedName>
        <fullName evidence="5">5-dehydro-2-deoxygluconokinase</fullName>
    </submittedName>
</protein>
<name>W7Y5P0_9BACT</name>
<gene>
    <name evidence="5" type="ORF">JCM21142_41557</name>
</gene>
<evidence type="ECO:0000256" key="1">
    <source>
        <dbReference type="ARBA" id="ARBA00010688"/>
    </source>
</evidence>
<evidence type="ECO:0000259" key="4">
    <source>
        <dbReference type="Pfam" id="PF00294"/>
    </source>
</evidence>
<proteinExistence type="inferred from homology"/>
<dbReference type="InterPro" id="IPR050306">
    <property type="entry name" value="PfkB_Carbo_kinase"/>
</dbReference>
<keyword evidence="2" id="KW-0808">Transferase</keyword>
<accession>W7Y5P0</accession>
<dbReference type="EMBL" id="BAMD01000015">
    <property type="protein sequence ID" value="GAF02908.1"/>
    <property type="molecule type" value="Genomic_DNA"/>
</dbReference>
<dbReference type="AlphaFoldDB" id="W7Y5P0"/>
<evidence type="ECO:0000256" key="2">
    <source>
        <dbReference type="ARBA" id="ARBA00022679"/>
    </source>
</evidence>
<dbReference type="PANTHER" id="PTHR43085">
    <property type="entry name" value="HEXOKINASE FAMILY MEMBER"/>
    <property type="match status" value="1"/>
</dbReference>
<reference evidence="5 6" key="1">
    <citation type="journal article" date="2014" name="Genome Announc.">
        <title>Draft Genome Sequence of Cytophaga fermentans JCM 21142T, a Facultative Anaerobe Isolated from Marine Mud.</title>
        <authorList>
            <person name="Starns D."/>
            <person name="Oshima K."/>
            <person name="Suda W."/>
            <person name="Iino T."/>
            <person name="Yuki M."/>
            <person name="Inoue J."/>
            <person name="Kitamura K."/>
            <person name="Iida T."/>
            <person name="Darby A."/>
            <person name="Hattori M."/>
            <person name="Ohkuma M."/>
        </authorList>
    </citation>
    <scope>NUCLEOTIDE SEQUENCE [LARGE SCALE GENOMIC DNA]</scope>
    <source>
        <strain evidence="5 6">JCM 21142</strain>
    </source>
</reference>
<comment type="caution">
    <text evidence="5">The sequence shown here is derived from an EMBL/GenBank/DDBJ whole genome shotgun (WGS) entry which is preliminary data.</text>
</comment>
<evidence type="ECO:0000313" key="5">
    <source>
        <dbReference type="EMBL" id="GAF02908.1"/>
    </source>
</evidence>
<comment type="similarity">
    <text evidence="1">Belongs to the carbohydrate kinase PfkB family.</text>
</comment>
<organism evidence="5 6">
    <name type="scientific">Saccharicrinis fermentans DSM 9555 = JCM 21142</name>
    <dbReference type="NCBI Taxonomy" id="869213"/>
    <lineage>
        <taxon>Bacteria</taxon>
        <taxon>Pseudomonadati</taxon>
        <taxon>Bacteroidota</taxon>
        <taxon>Bacteroidia</taxon>
        <taxon>Marinilabiliales</taxon>
        <taxon>Marinilabiliaceae</taxon>
        <taxon>Saccharicrinis</taxon>
    </lineage>
</organism>
<evidence type="ECO:0000313" key="6">
    <source>
        <dbReference type="Proteomes" id="UP000019402"/>
    </source>
</evidence>
<dbReference type="Proteomes" id="UP000019402">
    <property type="component" value="Unassembled WGS sequence"/>
</dbReference>
<keyword evidence="3 5" id="KW-0418">Kinase</keyword>